<dbReference type="RefSeq" id="WP_273668756.1">
    <property type="nucleotide sequence ID" value="NZ_JAQQXR010000001.1"/>
</dbReference>
<evidence type="ECO:0000256" key="1">
    <source>
        <dbReference type="ARBA" id="ARBA00022729"/>
    </source>
</evidence>
<accession>A0ABT5JTQ0</accession>
<keyword evidence="1 2" id="KW-0732">Signal</keyword>
<keyword evidence="5" id="KW-1185">Reference proteome</keyword>
<organism evidence="4 5">
    <name type="scientific">Janthinobacterium fluminis</name>
    <dbReference type="NCBI Taxonomy" id="2987524"/>
    <lineage>
        <taxon>Bacteria</taxon>
        <taxon>Pseudomonadati</taxon>
        <taxon>Pseudomonadota</taxon>
        <taxon>Betaproteobacteria</taxon>
        <taxon>Burkholderiales</taxon>
        <taxon>Oxalobacteraceae</taxon>
        <taxon>Janthinobacterium</taxon>
    </lineage>
</organism>
<evidence type="ECO:0000256" key="2">
    <source>
        <dbReference type="SAM" id="SignalP"/>
    </source>
</evidence>
<protein>
    <submittedName>
        <fullName evidence="4">Transporter substrate-binding domain-containing protein</fullName>
    </submittedName>
</protein>
<dbReference type="Proteomes" id="UP001221208">
    <property type="component" value="Unassembled WGS sequence"/>
</dbReference>
<feature type="domain" description="Solute-binding protein family 3/N-terminal" evidence="3">
    <location>
        <begin position="23"/>
        <end position="251"/>
    </location>
</feature>
<dbReference type="PANTHER" id="PTHR35936">
    <property type="entry name" value="MEMBRANE-BOUND LYTIC MUREIN TRANSGLYCOSYLASE F"/>
    <property type="match status" value="1"/>
</dbReference>
<proteinExistence type="predicted"/>
<sequence>MRAGLLAVLLALAAPPRGAAAEVLRCVSLEYPPLIQKDADGRAHGLAVDIVGAVLRRMGHALSVEVLPWGRSLALARLGERDCVFTIFHSPERAQFLDFSRESIIPQIIYFYARRDGAVAFDGNLRALGARTVGTVLMVNYGAKFEAARPALQVQEVATLEQNFRKLALGRIDLTPSNLYTASYTLGLLGASGVAARIVQLPQPIDSVPSFIAFAKRRHLTALRDQFDVELRAFVASGAYRRLLEQYRIEVTPELARFLAPR</sequence>
<dbReference type="Pfam" id="PF00497">
    <property type="entry name" value="SBP_bac_3"/>
    <property type="match status" value="1"/>
</dbReference>
<dbReference type="SMART" id="SM00062">
    <property type="entry name" value="PBPb"/>
    <property type="match status" value="1"/>
</dbReference>
<feature type="signal peptide" evidence="2">
    <location>
        <begin position="1"/>
        <end position="20"/>
    </location>
</feature>
<evidence type="ECO:0000313" key="4">
    <source>
        <dbReference type="EMBL" id="MDC8756128.1"/>
    </source>
</evidence>
<feature type="chain" id="PRO_5047334104" evidence="2">
    <location>
        <begin position="21"/>
        <end position="262"/>
    </location>
</feature>
<dbReference type="SUPFAM" id="SSF53850">
    <property type="entry name" value="Periplasmic binding protein-like II"/>
    <property type="match status" value="1"/>
</dbReference>
<name>A0ABT5JTQ0_9BURK</name>
<evidence type="ECO:0000313" key="5">
    <source>
        <dbReference type="Proteomes" id="UP001221208"/>
    </source>
</evidence>
<dbReference type="InterPro" id="IPR001638">
    <property type="entry name" value="Solute-binding_3/MltF_N"/>
</dbReference>
<dbReference type="EMBL" id="JAQQXR010000001">
    <property type="protein sequence ID" value="MDC8756128.1"/>
    <property type="molecule type" value="Genomic_DNA"/>
</dbReference>
<reference evidence="4 5" key="1">
    <citation type="submission" date="2022-10" db="EMBL/GenBank/DDBJ databases">
        <title>Janthinobacterium sp. hw3 Genome sequencing.</title>
        <authorList>
            <person name="Park S."/>
        </authorList>
    </citation>
    <scope>NUCLEOTIDE SEQUENCE [LARGE SCALE GENOMIC DNA]</scope>
    <source>
        <strain evidence="5">hw3</strain>
    </source>
</reference>
<evidence type="ECO:0000259" key="3">
    <source>
        <dbReference type="SMART" id="SM00062"/>
    </source>
</evidence>
<gene>
    <name evidence="4" type="ORF">OIK44_00835</name>
</gene>
<comment type="caution">
    <text evidence="4">The sequence shown here is derived from an EMBL/GenBank/DDBJ whole genome shotgun (WGS) entry which is preliminary data.</text>
</comment>
<dbReference type="Gene3D" id="3.40.190.10">
    <property type="entry name" value="Periplasmic binding protein-like II"/>
    <property type="match status" value="2"/>
</dbReference>
<dbReference type="PANTHER" id="PTHR35936:SF25">
    <property type="entry name" value="ABC TRANSPORTER SUBSTRATE-BINDING PROTEIN"/>
    <property type="match status" value="1"/>
</dbReference>